<dbReference type="GO" id="GO:0044718">
    <property type="term" value="P:siderophore transmembrane transport"/>
    <property type="evidence" value="ECO:0007669"/>
    <property type="project" value="TreeGrafter"/>
</dbReference>
<evidence type="ECO:0000256" key="3">
    <source>
        <dbReference type="ARBA" id="ARBA00022452"/>
    </source>
</evidence>
<dbReference type="PANTHER" id="PTHR30069:SF29">
    <property type="entry name" value="HEMOGLOBIN AND HEMOGLOBIN-HAPTOGLOBIN-BINDING PROTEIN 1-RELATED"/>
    <property type="match status" value="1"/>
</dbReference>
<evidence type="ECO:0000259" key="12">
    <source>
        <dbReference type="Pfam" id="PF00593"/>
    </source>
</evidence>
<dbReference type="Gene3D" id="2.40.170.20">
    <property type="entry name" value="TonB-dependent receptor, beta-barrel domain"/>
    <property type="match status" value="1"/>
</dbReference>
<evidence type="ECO:0000256" key="7">
    <source>
        <dbReference type="ARBA" id="ARBA00023136"/>
    </source>
</evidence>
<proteinExistence type="inferred from homology"/>
<feature type="domain" description="TonB-dependent receptor-like beta-barrel" evidence="12">
    <location>
        <begin position="208"/>
        <end position="671"/>
    </location>
</feature>
<comment type="similarity">
    <text evidence="10">Belongs to the TonB-dependent receptor family.</text>
</comment>
<evidence type="ECO:0000256" key="6">
    <source>
        <dbReference type="ARBA" id="ARBA00023077"/>
    </source>
</evidence>
<feature type="chain" id="PRO_5003026664" evidence="11">
    <location>
        <begin position="21"/>
        <end position="702"/>
    </location>
</feature>
<evidence type="ECO:0000256" key="9">
    <source>
        <dbReference type="ARBA" id="ARBA00023237"/>
    </source>
</evidence>
<dbReference type="OrthoDB" id="9795928at2"/>
<comment type="caution">
    <text evidence="14">The sequence shown here is derived from an EMBL/GenBank/DDBJ whole genome shotgun (WGS) entry which is preliminary data.</text>
</comment>
<dbReference type="HOGENOM" id="CLU_008287_10_0_10"/>
<protein>
    <submittedName>
        <fullName evidence="14">TonB-dependent receptor</fullName>
    </submittedName>
</protein>
<keyword evidence="4" id="KW-0812">Transmembrane</keyword>
<organism evidence="14 15">
    <name type="scientific">Hallella bergensis DSM 17361</name>
    <dbReference type="NCBI Taxonomy" id="585502"/>
    <lineage>
        <taxon>Bacteria</taxon>
        <taxon>Pseudomonadati</taxon>
        <taxon>Bacteroidota</taxon>
        <taxon>Bacteroidia</taxon>
        <taxon>Bacteroidales</taxon>
        <taxon>Prevotellaceae</taxon>
        <taxon>Hallella</taxon>
    </lineage>
</organism>
<dbReference type="AlphaFoldDB" id="D1PVU1"/>
<dbReference type="GO" id="GO:0009279">
    <property type="term" value="C:cell outer membrane"/>
    <property type="evidence" value="ECO:0007669"/>
    <property type="project" value="UniProtKB-SubCell"/>
</dbReference>
<keyword evidence="6 10" id="KW-0798">TonB box</keyword>
<evidence type="ECO:0000256" key="8">
    <source>
        <dbReference type="ARBA" id="ARBA00023170"/>
    </source>
</evidence>
<evidence type="ECO:0000313" key="15">
    <source>
        <dbReference type="Proteomes" id="UP000003160"/>
    </source>
</evidence>
<keyword evidence="7 10" id="KW-0472">Membrane</keyword>
<keyword evidence="9" id="KW-0998">Cell outer membrane</keyword>
<evidence type="ECO:0000256" key="10">
    <source>
        <dbReference type="RuleBase" id="RU003357"/>
    </source>
</evidence>
<evidence type="ECO:0000313" key="14">
    <source>
        <dbReference type="EMBL" id="EFA44446.1"/>
    </source>
</evidence>
<dbReference type="SUPFAM" id="SSF56935">
    <property type="entry name" value="Porins"/>
    <property type="match status" value="1"/>
</dbReference>
<reference evidence="14 15" key="1">
    <citation type="submission" date="2009-10" db="EMBL/GenBank/DDBJ databases">
        <authorList>
            <person name="Qin X."/>
            <person name="Bachman B."/>
            <person name="Battles P."/>
            <person name="Bell A."/>
            <person name="Bess C."/>
            <person name="Bickham C."/>
            <person name="Chaboub L."/>
            <person name="Chen D."/>
            <person name="Coyle M."/>
            <person name="Deiros D.R."/>
            <person name="Dinh H."/>
            <person name="Forbes L."/>
            <person name="Fowler G."/>
            <person name="Francisco L."/>
            <person name="Fu Q."/>
            <person name="Gubbala S."/>
            <person name="Hale W."/>
            <person name="Han Y."/>
            <person name="Hemphill L."/>
            <person name="Highlander S.K."/>
            <person name="Hirani K."/>
            <person name="Hogues M."/>
            <person name="Jackson L."/>
            <person name="Jakkamsetti A."/>
            <person name="Javaid M."/>
            <person name="Jiang H."/>
            <person name="Korchina V."/>
            <person name="Kovar C."/>
            <person name="Lara F."/>
            <person name="Lee S."/>
            <person name="Mata R."/>
            <person name="Mathew T."/>
            <person name="Moen C."/>
            <person name="Morales K."/>
            <person name="Munidasa M."/>
            <person name="Nazareth L."/>
            <person name="Ngo R."/>
            <person name="Nguyen L."/>
            <person name="Okwuonu G."/>
            <person name="Ongeri F."/>
            <person name="Patil S."/>
            <person name="Petrosino J."/>
            <person name="Pham C."/>
            <person name="Pham P."/>
            <person name="Pu L.-L."/>
            <person name="Puazo M."/>
            <person name="Raj R."/>
            <person name="Reid J."/>
            <person name="Rouhana J."/>
            <person name="Saada N."/>
            <person name="Shang Y."/>
            <person name="Simmons D."/>
            <person name="Thornton R."/>
            <person name="Warren J."/>
            <person name="Weissenberger G."/>
            <person name="Zhang J."/>
            <person name="Zhang L."/>
            <person name="Zhou C."/>
            <person name="Zhu D."/>
            <person name="Muzny D."/>
            <person name="Worley K."/>
            <person name="Gibbs R."/>
        </authorList>
    </citation>
    <scope>NUCLEOTIDE SEQUENCE [LARGE SCALE GENOMIC DNA]</scope>
    <source>
        <strain evidence="14 15">DSM 17361</strain>
    </source>
</reference>
<comment type="subcellular location">
    <subcellularLocation>
        <location evidence="1">Cell outer membrane</location>
        <topology evidence="1">Multi-pass membrane protein</topology>
    </subcellularLocation>
</comment>
<evidence type="ECO:0000256" key="11">
    <source>
        <dbReference type="SAM" id="SignalP"/>
    </source>
</evidence>
<evidence type="ECO:0000256" key="4">
    <source>
        <dbReference type="ARBA" id="ARBA00022692"/>
    </source>
</evidence>
<dbReference type="Pfam" id="PF00593">
    <property type="entry name" value="TonB_dep_Rec_b-barrel"/>
    <property type="match status" value="1"/>
</dbReference>
<dbReference type="PANTHER" id="PTHR30069">
    <property type="entry name" value="TONB-DEPENDENT OUTER MEMBRANE RECEPTOR"/>
    <property type="match status" value="1"/>
</dbReference>
<dbReference type="Proteomes" id="UP000003160">
    <property type="component" value="Unassembled WGS sequence"/>
</dbReference>
<evidence type="ECO:0000256" key="1">
    <source>
        <dbReference type="ARBA" id="ARBA00004571"/>
    </source>
</evidence>
<dbReference type="InterPro" id="IPR036942">
    <property type="entry name" value="Beta-barrel_TonB_sf"/>
</dbReference>
<evidence type="ECO:0000256" key="2">
    <source>
        <dbReference type="ARBA" id="ARBA00022448"/>
    </source>
</evidence>
<keyword evidence="5 11" id="KW-0732">Signal</keyword>
<evidence type="ECO:0000256" key="5">
    <source>
        <dbReference type="ARBA" id="ARBA00022729"/>
    </source>
</evidence>
<keyword evidence="8 14" id="KW-0675">Receptor</keyword>
<evidence type="ECO:0000259" key="13">
    <source>
        <dbReference type="Pfam" id="PF07715"/>
    </source>
</evidence>
<dbReference type="InterPro" id="IPR037066">
    <property type="entry name" value="Plug_dom_sf"/>
</dbReference>
<dbReference type="GO" id="GO:0015344">
    <property type="term" value="F:siderophore uptake transmembrane transporter activity"/>
    <property type="evidence" value="ECO:0007669"/>
    <property type="project" value="TreeGrafter"/>
</dbReference>
<keyword evidence="2" id="KW-0813">Transport</keyword>
<dbReference type="InterPro" id="IPR039426">
    <property type="entry name" value="TonB-dep_rcpt-like"/>
</dbReference>
<dbReference type="InterPro" id="IPR000531">
    <property type="entry name" value="Beta-barrel_TonB"/>
</dbReference>
<dbReference type="Gene3D" id="2.170.130.10">
    <property type="entry name" value="TonB-dependent receptor, plug domain"/>
    <property type="match status" value="1"/>
</dbReference>
<keyword evidence="3" id="KW-1134">Transmembrane beta strand</keyword>
<feature type="domain" description="TonB-dependent receptor plug" evidence="13">
    <location>
        <begin position="53"/>
        <end position="155"/>
    </location>
</feature>
<gene>
    <name evidence="14" type="ORF">HMPREF0645_1076</name>
</gene>
<dbReference type="RefSeq" id="WP_007173190.1">
    <property type="nucleotide sequence ID" value="NZ_GG704780.1"/>
</dbReference>
<sequence length="702" mass="78337">MKRKFIIALVLCLQVYAAVAVCAPKEGQDGRHDVADSLILNEVVVKGVRTTASTNSVSSKLNHTDISKSLGKSLAAMLEDVSGLSSIRTGTIVAKPVIQGMYGNRILIVNNGARLTGQQWGEDHAPEIDKNGFSSIEVVKGAESVRYGSEALGGIIIMNPAPLPYGVHQPKGSLTTLYGSNGRRYSASGQLEGSLPGNDNLAWRLQGTYVNGGDRSTANYLLNNTGMRETGVSCALGYRSGRLKAEGSYSFFRQKMGVMLSAQMGSIDVLKRRIAIGRPLDIEPFSRRIDYPSQQITHHTGIVKAGYDLGQFGRAEYQLSLQKDVRTENRIRRMNHSDIPAVSLHLTSVQNRLHWKKYYGDWITEAGVDMLHIRNRNQAGTGIVPIIPNYTENSVGAYALQRYHHGKWGVEGGARFDHQQTNAAGYDWTGSYYGGSRQFGCFTYNIGGKYEASRKLTLVSNFGLAWRAPHVYELYSNGNELGSGMFVCGDSTLRSEQSYKWVTSMKYKTTWADVSVDAFVQWIHNYIYDQPTHEETVVISGAYPVFRYRQTSAFFRGIDADVALRPLHGLEYRMVASLIWANERSTGNYLPYIPSAHLHNQLTWTPPAHLRWLPYVSVSHCFVGKQTRFDPATDLIDTTPAAYNLFGLELGMTIPVGRQQKLTVTLLGDNLFNKEYKEYTNRARYYAHDMGRDLQCNISWIF</sequence>
<dbReference type="InterPro" id="IPR012910">
    <property type="entry name" value="Plug_dom"/>
</dbReference>
<dbReference type="eggNOG" id="COG4206">
    <property type="taxonomic scope" value="Bacteria"/>
</dbReference>
<keyword evidence="15" id="KW-1185">Reference proteome</keyword>
<dbReference type="EMBL" id="ACKS01000045">
    <property type="protein sequence ID" value="EFA44446.1"/>
    <property type="molecule type" value="Genomic_DNA"/>
</dbReference>
<name>D1PVU1_9BACT</name>
<feature type="signal peptide" evidence="11">
    <location>
        <begin position="1"/>
        <end position="20"/>
    </location>
</feature>
<accession>D1PVU1</accession>
<dbReference type="Pfam" id="PF07715">
    <property type="entry name" value="Plug"/>
    <property type="match status" value="1"/>
</dbReference>